<dbReference type="InterPro" id="IPR035979">
    <property type="entry name" value="RBD_domain_sf"/>
</dbReference>
<keyword evidence="7" id="KW-1185">Reference proteome</keyword>
<dbReference type="InterPro" id="IPR000504">
    <property type="entry name" value="RRM_dom"/>
</dbReference>
<dbReference type="Gene3D" id="3.30.70.330">
    <property type="match status" value="1"/>
</dbReference>
<dbReference type="PANTHER" id="PTHR48032:SF6">
    <property type="entry name" value="RNA-BINDING (RRM_RBD_RNP MOTIFS) FAMILY PROTEIN"/>
    <property type="match status" value="1"/>
</dbReference>
<comment type="caution">
    <text evidence="6">The sequence shown here is derived from an EMBL/GenBank/DDBJ whole genome shotgun (WGS) entry which is preliminary data.</text>
</comment>
<dbReference type="PROSITE" id="PS50102">
    <property type="entry name" value="RRM"/>
    <property type="match status" value="1"/>
</dbReference>
<sequence length="237" mass="27637">MMYDESKQKPRGFGFITFELEESAIQVLKQQYFQFNGKQIEVKPQSQNIKQKQQFPQSYNLNPNHKHHHHHHHHQPNGFVNNWNNQRASNWNNNAPKNNWRNSNPHLQTQFQNQPWANPQFPSNSNPIFPMPQPQSNWNNYNFYGQASGGQPQSNRYFPLDGSGAALGATTVISKSNLMKFKKNKPVIKSQLLSNLSKTQSKFWENAELHLGTMAPIWPILQHFVKFVSVIKIMEFK</sequence>
<proteinExistence type="predicted"/>
<dbReference type="InterPro" id="IPR012677">
    <property type="entry name" value="Nucleotide-bd_a/b_plait_sf"/>
</dbReference>
<dbReference type="AlphaFoldDB" id="A0A3M7R9Q1"/>
<evidence type="ECO:0000256" key="3">
    <source>
        <dbReference type="PROSITE-ProRule" id="PRU00176"/>
    </source>
</evidence>
<evidence type="ECO:0000259" key="5">
    <source>
        <dbReference type="PROSITE" id="PS50102"/>
    </source>
</evidence>
<dbReference type="STRING" id="10195.A0A3M7R9Q1"/>
<evidence type="ECO:0000256" key="1">
    <source>
        <dbReference type="ARBA" id="ARBA00022737"/>
    </source>
</evidence>
<gene>
    <name evidence="6" type="ORF">BpHYR1_011122</name>
</gene>
<reference evidence="6 7" key="1">
    <citation type="journal article" date="2018" name="Sci. Rep.">
        <title>Genomic signatures of local adaptation to the degree of environmental predictability in rotifers.</title>
        <authorList>
            <person name="Franch-Gras L."/>
            <person name="Hahn C."/>
            <person name="Garcia-Roger E.M."/>
            <person name="Carmona M.J."/>
            <person name="Serra M."/>
            <person name="Gomez A."/>
        </authorList>
    </citation>
    <scope>NUCLEOTIDE SEQUENCE [LARGE SCALE GENOMIC DNA]</scope>
    <source>
        <strain evidence="6">HYR1</strain>
    </source>
</reference>
<dbReference type="GO" id="GO:0006417">
    <property type="term" value="P:regulation of translation"/>
    <property type="evidence" value="ECO:0007669"/>
    <property type="project" value="TreeGrafter"/>
</dbReference>
<dbReference type="Proteomes" id="UP000276133">
    <property type="component" value="Unassembled WGS sequence"/>
</dbReference>
<keyword evidence="2 3" id="KW-0694">RNA-binding</keyword>
<dbReference type="EMBL" id="REGN01003874">
    <property type="protein sequence ID" value="RNA20342.1"/>
    <property type="molecule type" value="Genomic_DNA"/>
</dbReference>
<evidence type="ECO:0000256" key="4">
    <source>
        <dbReference type="SAM" id="MobiDB-lite"/>
    </source>
</evidence>
<organism evidence="6 7">
    <name type="scientific">Brachionus plicatilis</name>
    <name type="common">Marine rotifer</name>
    <name type="synonym">Brachionus muelleri</name>
    <dbReference type="NCBI Taxonomy" id="10195"/>
    <lineage>
        <taxon>Eukaryota</taxon>
        <taxon>Metazoa</taxon>
        <taxon>Spiralia</taxon>
        <taxon>Gnathifera</taxon>
        <taxon>Rotifera</taxon>
        <taxon>Eurotatoria</taxon>
        <taxon>Monogononta</taxon>
        <taxon>Pseudotrocha</taxon>
        <taxon>Ploima</taxon>
        <taxon>Brachionidae</taxon>
        <taxon>Brachionus</taxon>
    </lineage>
</organism>
<feature type="compositionally biased region" description="Low complexity" evidence="4">
    <location>
        <begin position="81"/>
        <end position="105"/>
    </location>
</feature>
<name>A0A3M7R9Q1_BRAPC</name>
<feature type="compositionally biased region" description="Polar residues" evidence="4">
    <location>
        <begin position="113"/>
        <end position="127"/>
    </location>
</feature>
<feature type="domain" description="RRM" evidence="5">
    <location>
        <begin position="1"/>
        <end position="54"/>
    </location>
</feature>
<dbReference type="SUPFAM" id="SSF54928">
    <property type="entry name" value="RNA-binding domain, RBD"/>
    <property type="match status" value="1"/>
</dbReference>
<protein>
    <submittedName>
        <fullName evidence="6">Heterogeneous nuclear ribonucleo 1-like</fullName>
    </submittedName>
</protein>
<keyword evidence="1" id="KW-0677">Repeat</keyword>
<feature type="compositionally biased region" description="Basic residues" evidence="4">
    <location>
        <begin position="64"/>
        <end position="75"/>
    </location>
</feature>
<evidence type="ECO:0000313" key="7">
    <source>
        <dbReference type="Proteomes" id="UP000276133"/>
    </source>
</evidence>
<feature type="region of interest" description="Disordered" evidence="4">
    <location>
        <begin position="113"/>
        <end position="132"/>
    </location>
</feature>
<accession>A0A3M7R9Q1</accession>
<dbReference type="PANTHER" id="PTHR48032">
    <property type="entry name" value="RNA-BINDING PROTEIN MUSASHI HOMOLOG RBP6"/>
    <property type="match status" value="1"/>
</dbReference>
<feature type="region of interest" description="Disordered" evidence="4">
    <location>
        <begin position="57"/>
        <end position="107"/>
    </location>
</feature>
<evidence type="ECO:0000256" key="2">
    <source>
        <dbReference type="ARBA" id="ARBA00022884"/>
    </source>
</evidence>
<evidence type="ECO:0000313" key="6">
    <source>
        <dbReference type="EMBL" id="RNA20342.1"/>
    </source>
</evidence>
<dbReference type="GO" id="GO:0003729">
    <property type="term" value="F:mRNA binding"/>
    <property type="evidence" value="ECO:0007669"/>
    <property type="project" value="TreeGrafter"/>
</dbReference>